<keyword evidence="1" id="KW-0812">Transmembrane</keyword>
<dbReference type="Proteomes" id="UP001187415">
    <property type="component" value="Unassembled WGS sequence"/>
</dbReference>
<organism evidence="2 3">
    <name type="scientific">Channa striata</name>
    <name type="common">Snakehead murrel</name>
    <name type="synonym">Ophicephalus striatus</name>
    <dbReference type="NCBI Taxonomy" id="64152"/>
    <lineage>
        <taxon>Eukaryota</taxon>
        <taxon>Metazoa</taxon>
        <taxon>Chordata</taxon>
        <taxon>Craniata</taxon>
        <taxon>Vertebrata</taxon>
        <taxon>Euteleostomi</taxon>
        <taxon>Actinopterygii</taxon>
        <taxon>Neopterygii</taxon>
        <taxon>Teleostei</taxon>
        <taxon>Neoteleostei</taxon>
        <taxon>Acanthomorphata</taxon>
        <taxon>Anabantaria</taxon>
        <taxon>Anabantiformes</taxon>
        <taxon>Channoidei</taxon>
        <taxon>Channidae</taxon>
        <taxon>Channa</taxon>
    </lineage>
</organism>
<proteinExistence type="predicted"/>
<sequence length="348" mass="39432">MARAALTKLFILVILAFIICLPEFFSLYKVSKVNFLCLPYQPCVEGDQAKKGVNLETAGAEIRRICDPAQTVEHEKLEQACAQANQSNTTGLASGFRGSSKDREDSWFTCQTDTDMMELHSNILTSVVKVYLEVSVEFHLDDTEALNVTFYSHNNFSSLHLDSLEEEEEERTTSDEEQNEAFYCCLPVLPTSELSNQSRCLLWLANQTVLTAREKLPGKWSRTGEWRCIRRVLWLCLLCVVVLIIVTTVIGQIYWKGHSSKNPKVLPFDFTRQQLNDGEKHIEVAPIAGPVRLSYEARHWSGLSPIQECEIQEDIETLLDGSVDNCYTANLHHRVHPSTSSLTEEQAR</sequence>
<keyword evidence="1" id="KW-1133">Transmembrane helix</keyword>
<comment type="caution">
    <text evidence="2">The sequence shown here is derived from an EMBL/GenBank/DDBJ whole genome shotgun (WGS) entry which is preliminary data.</text>
</comment>
<evidence type="ECO:0000313" key="2">
    <source>
        <dbReference type="EMBL" id="KAK2817005.1"/>
    </source>
</evidence>
<protein>
    <submittedName>
        <fullName evidence="2">Uncharacterized protein</fullName>
    </submittedName>
</protein>
<gene>
    <name evidence="2" type="ORF">Q5P01_025196</name>
</gene>
<keyword evidence="3" id="KW-1185">Reference proteome</keyword>
<reference evidence="2" key="1">
    <citation type="submission" date="2023-07" db="EMBL/GenBank/DDBJ databases">
        <title>Chromosome-level Genome Assembly of Striped Snakehead (Channa striata).</title>
        <authorList>
            <person name="Liu H."/>
        </authorList>
    </citation>
    <scope>NUCLEOTIDE SEQUENCE</scope>
    <source>
        <strain evidence="2">Gz</strain>
        <tissue evidence="2">Muscle</tissue>
    </source>
</reference>
<feature type="transmembrane region" description="Helical" evidence="1">
    <location>
        <begin position="232"/>
        <end position="255"/>
    </location>
</feature>
<name>A0AA88LH39_CHASR</name>
<evidence type="ECO:0000256" key="1">
    <source>
        <dbReference type="SAM" id="Phobius"/>
    </source>
</evidence>
<dbReference type="EMBL" id="JAUPFM010000021">
    <property type="protein sequence ID" value="KAK2817005.1"/>
    <property type="molecule type" value="Genomic_DNA"/>
</dbReference>
<evidence type="ECO:0000313" key="3">
    <source>
        <dbReference type="Proteomes" id="UP001187415"/>
    </source>
</evidence>
<accession>A0AA88LH39</accession>
<keyword evidence="1" id="KW-0472">Membrane</keyword>
<dbReference type="AlphaFoldDB" id="A0AA88LH39"/>